<sequence length="200" mass="22979">YLLGAIWDSFTQLLLHLGKDRPKNGKPSAPASDAPENDEKKEIKDQHQGSKPWDLAYEYVTICEGKTCQWVIMMNFLKGRDMVMVALRDRVIRRPIINMYILEHRFREMNWQAIPSGLGPAGLKPSRRKSRALTKTLLGKREKWMRILEPVKTCDAELRITLELRRENEDEMNSLQDLLIAMGCAQHTDAKIVPAIPGIQ</sequence>
<dbReference type="STRING" id="34720.A0A151JWI7"/>
<proteinExistence type="predicted"/>
<dbReference type="Proteomes" id="UP000078541">
    <property type="component" value="Unassembled WGS sequence"/>
</dbReference>
<evidence type="ECO:0000256" key="1">
    <source>
        <dbReference type="SAM" id="MobiDB-lite"/>
    </source>
</evidence>
<feature type="non-terminal residue" evidence="2">
    <location>
        <position position="1"/>
    </location>
</feature>
<protein>
    <submittedName>
        <fullName evidence="2">Uncharacterized protein</fullName>
    </submittedName>
</protein>
<dbReference type="EMBL" id="KQ981650">
    <property type="protein sequence ID" value="KYN38649.1"/>
    <property type="molecule type" value="Genomic_DNA"/>
</dbReference>
<evidence type="ECO:0000313" key="3">
    <source>
        <dbReference type="Proteomes" id="UP000078541"/>
    </source>
</evidence>
<dbReference type="AlphaFoldDB" id="A0A151JWI7"/>
<keyword evidence="3" id="KW-1185">Reference proteome</keyword>
<reference evidence="2 3" key="1">
    <citation type="submission" date="2016-03" db="EMBL/GenBank/DDBJ databases">
        <title>Trachymyrmex septentrionalis WGS genome.</title>
        <authorList>
            <person name="Nygaard S."/>
            <person name="Hu H."/>
            <person name="Boomsma J."/>
            <person name="Zhang G."/>
        </authorList>
    </citation>
    <scope>NUCLEOTIDE SEQUENCE [LARGE SCALE GENOMIC DNA]</scope>
    <source>
        <strain evidence="2">Tsep2-gDNA-1</strain>
        <tissue evidence="2">Whole body</tissue>
    </source>
</reference>
<name>A0A151JWI7_9HYME</name>
<gene>
    <name evidence="2" type="ORF">ALC56_06975</name>
</gene>
<evidence type="ECO:0000313" key="2">
    <source>
        <dbReference type="EMBL" id="KYN38649.1"/>
    </source>
</evidence>
<feature type="region of interest" description="Disordered" evidence="1">
    <location>
        <begin position="21"/>
        <end position="47"/>
    </location>
</feature>
<accession>A0A151JWI7</accession>
<organism evidence="2 3">
    <name type="scientific">Trachymyrmex septentrionalis</name>
    <dbReference type="NCBI Taxonomy" id="34720"/>
    <lineage>
        <taxon>Eukaryota</taxon>
        <taxon>Metazoa</taxon>
        <taxon>Ecdysozoa</taxon>
        <taxon>Arthropoda</taxon>
        <taxon>Hexapoda</taxon>
        <taxon>Insecta</taxon>
        <taxon>Pterygota</taxon>
        <taxon>Neoptera</taxon>
        <taxon>Endopterygota</taxon>
        <taxon>Hymenoptera</taxon>
        <taxon>Apocrita</taxon>
        <taxon>Aculeata</taxon>
        <taxon>Formicoidea</taxon>
        <taxon>Formicidae</taxon>
        <taxon>Myrmicinae</taxon>
        <taxon>Trachymyrmex</taxon>
    </lineage>
</organism>
<feature type="compositionally biased region" description="Basic and acidic residues" evidence="1">
    <location>
        <begin position="37"/>
        <end position="47"/>
    </location>
</feature>